<reference evidence="1 2" key="1">
    <citation type="submission" date="2016-03" db="EMBL/GenBank/DDBJ databases">
        <title>Choanephora cucurbitarum.</title>
        <authorList>
            <person name="Min B."/>
            <person name="Park H."/>
            <person name="Park J.-H."/>
            <person name="Shin H.-D."/>
            <person name="Choi I.-G."/>
        </authorList>
    </citation>
    <scope>NUCLEOTIDE SEQUENCE [LARGE SCALE GENOMIC DNA]</scope>
    <source>
        <strain evidence="1 2">KUS-F28377</strain>
    </source>
</reference>
<keyword evidence="2" id="KW-1185">Reference proteome</keyword>
<evidence type="ECO:0000313" key="2">
    <source>
        <dbReference type="Proteomes" id="UP000093000"/>
    </source>
</evidence>
<name>A0A1C7LQT2_9FUNG</name>
<dbReference type="STRING" id="101091.A0A1C7LQT2"/>
<evidence type="ECO:0000313" key="1">
    <source>
        <dbReference type="EMBL" id="OBZ65134.1"/>
    </source>
</evidence>
<dbReference type="Pfam" id="PF02992">
    <property type="entry name" value="Transposase_21"/>
    <property type="match status" value="1"/>
</dbReference>
<accession>A0A1C7LQT2</accession>
<feature type="non-terminal residue" evidence="1">
    <location>
        <position position="239"/>
    </location>
</feature>
<dbReference type="EMBL" id="LUGH01002737">
    <property type="protein sequence ID" value="OBZ65134.1"/>
    <property type="molecule type" value="Genomic_DNA"/>
</dbReference>
<dbReference type="InterPro" id="IPR004242">
    <property type="entry name" value="Transposase_21"/>
</dbReference>
<organism evidence="1 2">
    <name type="scientific">Choanephora cucurbitarum</name>
    <dbReference type="NCBI Taxonomy" id="101091"/>
    <lineage>
        <taxon>Eukaryota</taxon>
        <taxon>Fungi</taxon>
        <taxon>Fungi incertae sedis</taxon>
        <taxon>Mucoromycota</taxon>
        <taxon>Mucoromycotina</taxon>
        <taxon>Mucoromycetes</taxon>
        <taxon>Mucorales</taxon>
        <taxon>Mucorineae</taxon>
        <taxon>Choanephoraceae</taxon>
        <taxon>Choanephoroideae</taxon>
        <taxon>Choanephora</taxon>
    </lineage>
</organism>
<dbReference type="Proteomes" id="UP000093000">
    <property type="component" value="Unassembled WGS sequence"/>
</dbReference>
<dbReference type="AlphaFoldDB" id="A0A1C7LQT2"/>
<dbReference type="OrthoDB" id="3039677at2759"/>
<comment type="caution">
    <text evidence="1">The sequence shown here is derived from an EMBL/GenBank/DDBJ whole genome shotgun (WGS) entry which is preliminary data.</text>
</comment>
<sequence length="239" mass="27606">MQAQVQQQRYCLDSGIFFKHSICEGELVAPNQYGTIAPVRSFFHNSLIDTLKSFFLRDGFAESLNKWKQRQTLPETLSDIFDGRVWKNFKLRETDDKPFFQAYKDGYSVGAIYLTIQNLPRKVRNLRSDSIRVCLINGPKEPKTYEMNNYLRPLVKELLVLMNGVEIRTKSKDKQVVKAALSLCMMDLPAQRKVVGFASCNSINACYKCKKQFDAIIAGDKARDFSNFDVDKWIRRTCE</sequence>
<protein>
    <submittedName>
        <fullName evidence="1">Uncharacterized protein</fullName>
    </submittedName>
</protein>
<gene>
    <name evidence="1" type="ORF">A0J61_11941</name>
</gene>
<dbReference type="InParanoid" id="A0A1C7LQT2"/>
<proteinExistence type="predicted"/>